<comment type="similarity">
    <text evidence="2 8">Belongs to the Fmt family.</text>
</comment>
<evidence type="ECO:0000313" key="11">
    <source>
        <dbReference type="EMBL" id="BBB27979.1"/>
    </source>
</evidence>
<dbReference type="InterPro" id="IPR036477">
    <property type="entry name" value="Formyl_transf_N_sf"/>
</dbReference>
<dbReference type="InterPro" id="IPR011034">
    <property type="entry name" value="Formyl_transferase-like_C_sf"/>
</dbReference>
<dbReference type="InterPro" id="IPR002376">
    <property type="entry name" value="Formyl_transf_N"/>
</dbReference>
<keyword evidence="5 8" id="KW-0808">Transferase</keyword>
<evidence type="ECO:0000259" key="10">
    <source>
        <dbReference type="Pfam" id="PF02911"/>
    </source>
</evidence>
<dbReference type="InterPro" id="IPR005793">
    <property type="entry name" value="Formyl_trans_C"/>
</dbReference>
<dbReference type="Gene3D" id="3.40.50.170">
    <property type="entry name" value="Formyl transferase, N-terminal domain"/>
    <property type="match status" value="1"/>
</dbReference>
<accession>A0A7R6P658</accession>
<comment type="catalytic activity">
    <reaction evidence="7 8">
        <text>L-methionyl-tRNA(fMet) + (6R)-10-formyltetrahydrofolate = N-formyl-L-methionyl-tRNA(fMet) + (6S)-5,6,7,8-tetrahydrofolate + H(+)</text>
        <dbReference type="Rhea" id="RHEA:24380"/>
        <dbReference type="Rhea" id="RHEA-COMP:9952"/>
        <dbReference type="Rhea" id="RHEA-COMP:9953"/>
        <dbReference type="ChEBI" id="CHEBI:15378"/>
        <dbReference type="ChEBI" id="CHEBI:57453"/>
        <dbReference type="ChEBI" id="CHEBI:78530"/>
        <dbReference type="ChEBI" id="CHEBI:78844"/>
        <dbReference type="ChEBI" id="CHEBI:195366"/>
        <dbReference type="EC" id="2.1.2.9"/>
    </reaction>
</comment>
<dbReference type="Gene3D" id="3.10.25.10">
    <property type="entry name" value="Formyl transferase, C-terminal domain"/>
    <property type="match status" value="1"/>
</dbReference>
<dbReference type="KEGG" id="njp:NEJAP_0020"/>
<name>A0A7R6P658_9GAMM</name>
<dbReference type="EC" id="2.1.2.9" evidence="3 8"/>
<sequence length="319" mass="34276">MTTPLRIIFAGTPDFAASSLAALINSEHDVIGVYTQPDRPAGRGRKLKASPVKSLALEHDIPVYQPQRLKGEIEQAELASLNADLMVVVAYGLLLPLAVLEAPKHGCINVHASLLPRWRGAAPIHRSLLAGDTETGITIMQMDEGLDTGDMLFKNTCPILADDTSGSLHDRLATFGANALIETLQLIQANQLKPLKQDDADACYAHKLTKEEGLIDWSNSAKVIDKQVRGLSPWPIAYTSLGDGNLRILSATPQPEIENVSAQPGTIIETHKDRIIIACGNATALGITRLQLPGGKPLATRDVLNSRKELFSIGAQLGI</sequence>
<dbReference type="GO" id="GO:0005829">
    <property type="term" value="C:cytosol"/>
    <property type="evidence" value="ECO:0007669"/>
    <property type="project" value="TreeGrafter"/>
</dbReference>
<dbReference type="CDD" id="cd08704">
    <property type="entry name" value="Met_tRNA_FMT_C"/>
    <property type="match status" value="1"/>
</dbReference>
<dbReference type="PROSITE" id="PS00373">
    <property type="entry name" value="GART"/>
    <property type="match status" value="1"/>
</dbReference>
<evidence type="ECO:0000259" key="9">
    <source>
        <dbReference type="Pfam" id="PF00551"/>
    </source>
</evidence>
<feature type="domain" description="Formyl transferase N-terminal" evidence="9">
    <location>
        <begin position="6"/>
        <end position="184"/>
    </location>
</feature>
<evidence type="ECO:0000256" key="2">
    <source>
        <dbReference type="ARBA" id="ARBA00010699"/>
    </source>
</evidence>
<dbReference type="InterPro" id="IPR037022">
    <property type="entry name" value="Formyl_trans_C_sf"/>
</dbReference>
<organism evidence="11 12">
    <name type="scientific">Neptunomonas japonica JAMM 1380</name>
    <dbReference type="NCBI Taxonomy" id="1441457"/>
    <lineage>
        <taxon>Bacteria</taxon>
        <taxon>Pseudomonadati</taxon>
        <taxon>Pseudomonadota</taxon>
        <taxon>Gammaproteobacteria</taxon>
        <taxon>Oceanospirillales</taxon>
        <taxon>Oceanospirillaceae</taxon>
        <taxon>Neptunomonas</taxon>
    </lineage>
</organism>
<evidence type="ECO:0000313" key="12">
    <source>
        <dbReference type="Proteomes" id="UP000595332"/>
    </source>
</evidence>
<dbReference type="CDD" id="cd08646">
    <property type="entry name" value="FMT_core_Met-tRNA-FMT_N"/>
    <property type="match status" value="1"/>
</dbReference>
<dbReference type="RefSeq" id="WP_201348722.1">
    <property type="nucleotide sequence ID" value="NZ_AP014546.1"/>
</dbReference>
<dbReference type="AlphaFoldDB" id="A0A7R6P658"/>
<evidence type="ECO:0000256" key="7">
    <source>
        <dbReference type="ARBA" id="ARBA00048558"/>
    </source>
</evidence>
<dbReference type="InterPro" id="IPR041711">
    <property type="entry name" value="Met-tRNA-FMT_N"/>
</dbReference>
<evidence type="ECO:0000256" key="1">
    <source>
        <dbReference type="ARBA" id="ARBA00002606"/>
    </source>
</evidence>
<comment type="function">
    <text evidence="1 8">Attaches a formyl group to the free amino group of methionyl-tRNA(fMet). The formyl group appears to play a dual role in the initiator identity of N-formylmethionyl-tRNA by promoting its recognition by IF2 and preventing the misappropriation of this tRNA by the elongation apparatus.</text>
</comment>
<dbReference type="EMBL" id="AP014546">
    <property type="protein sequence ID" value="BBB27979.1"/>
    <property type="molecule type" value="Genomic_DNA"/>
</dbReference>
<keyword evidence="6 8" id="KW-0648">Protein biosynthesis</keyword>
<dbReference type="PANTHER" id="PTHR11138:SF5">
    <property type="entry name" value="METHIONYL-TRNA FORMYLTRANSFERASE, MITOCHONDRIAL"/>
    <property type="match status" value="1"/>
</dbReference>
<dbReference type="Proteomes" id="UP000595332">
    <property type="component" value="Chromosome"/>
</dbReference>
<dbReference type="SUPFAM" id="SSF50486">
    <property type="entry name" value="FMT C-terminal domain-like"/>
    <property type="match status" value="1"/>
</dbReference>
<dbReference type="NCBIfam" id="TIGR00460">
    <property type="entry name" value="fmt"/>
    <property type="match status" value="1"/>
</dbReference>
<protein>
    <recommendedName>
        <fullName evidence="4 8">Methionyl-tRNA formyltransferase</fullName>
        <ecNumber evidence="3 8">2.1.2.9</ecNumber>
    </recommendedName>
</protein>
<dbReference type="FunFam" id="3.40.50.170:FF:000003">
    <property type="entry name" value="Methionyl-tRNA formyltransferase"/>
    <property type="match status" value="1"/>
</dbReference>
<dbReference type="SUPFAM" id="SSF53328">
    <property type="entry name" value="Formyltransferase"/>
    <property type="match status" value="1"/>
</dbReference>
<evidence type="ECO:0000256" key="4">
    <source>
        <dbReference type="ARBA" id="ARBA00016014"/>
    </source>
</evidence>
<dbReference type="InterPro" id="IPR005794">
    <property type="entry name" value="Fmt"/>
</dbReference>
<dbReference type="InterPro" id="IPR044135">
    <property type="entry name" value="Met-tRNA-FMT_C"/>
</dbReference>
<evidence type="ECO:0000256" key="6">
    <source>
        <dbReference type="ARBA" id="ARBA00022917"/>
    </source>
</evidence>
<dbReference type="GO" id="GO:0004479">
    <property type="term" value="F:methionyl-tRNA formyltransferase activity"/>
    <property type="evidence" value="ECO:0007669"/>
    <property type="project" value="UniProtKB-UniRule"/>
</dbReference>
<dbReference type="InterPro" id="IPR001555">
    <property type="entry name" value="GART_AS"/>
</dbReference>
<dbReference type="HAMAP" id="MF_00182">
    <property type="entry name" value="Formyl_trans"/>
    <property type="match status" value="1"/>
</dbReference>
<evidence type="ECO:0000256" key="3">
    <source>
        <dbReference type="ARBA" id="ARBA00012261"/>
    </source>
</evidence>
<evidence type="ECO:0000256" key="8">
    <source>
        <dbReference type="HAMAP-Rule" id="MF_00182"/>
    </source>
</evidence>
<dbReference type="Pfam" id="PF02911">
    <property type="entry name" value="Formyl_trans_C"/>
    <property type="match status" value="1"/>
</dbReference>
<reference evidence="11 12" key="1">
    <citation type="journal article" date="2008" name="Int. J. Syst. Evol. Microbiol.">
        <title>Neptunomonas japonica sp. nov., an Osedax japonicus symbiont-like bacterium isolated from sediment adjacent to sperm whale carcasses off Kagoshima, Japan.</title>
        <authorList>
            <person name="Miyazaki M."/>
            <person name="Nogi Y."/>
            <person name="Fujiwara Y."/>
            <person name="Kawato M."/>
            <person name="Kubokawa K."/>
            <person name="Horikoshi K."/>
        </authorList>
    </citation>
    <scope>NUCLEOTIDE SEQUENCE [LARGE SCALE GENOMIC DNA]</scope>
    <source>
        <strain evidence="11 12">JAMM 1380</strain>
    </source>
</reference>
<feature type="domain" description="Formyl transferase C-terminal" evidence="10">
    <location>
        <begin position="207"/>
        <end position="307"/>
    </location>
</feature>
<dbReference type="Pfam" id="PF00551">
    <property type="entry name" value="Formyl_trans_N"/>
    <property type="match status" value="1"/>
</dbReference>
<evidence type="ECO:0000256" key="5">
    <source>
        <dbReference type="ARBA" id="ARBA00022679"/>
    </source>
</evidence>
<feature type="binding site" evidence="8">
    <location>
        <begin position="113"/>
        <end position="116"/>
    </location>
    <ligand>
        <name>(6S)-5,6,7,8-tetrahydrofolate</name>
        <dbReference type="ChEBI" id="CHEBI:57453"/>
    </ligand>
</feature>
<gene>
    <name evidence="8 11" type="primary">fmt</name>
    <name evidence="11" type="ORF">NEJAP_0020</name>
</gene>
<proteinExistence type="inferred from homology"/>
<dbReference type="PANTHER" id="PTHR11138">
    <property type="entry name" value="METHIONYL-TRNA FORMYLTRANSFERASE"/>
    <property type="match status" value="1"/>
</dbReference>
<keyword evidence="12" id="KW-1185">Reference proteome</keyword>
<dbReference type="FunFam" id="3.40.50.12230:FF:000001">
    <property type="entry name" value="Methionyl-tRNA formyltransferase"/>
    <property type="match status" value="1"/>
</dbReference>